<dbReference type="AlphaFoldDB" id="A0AA40B7L8"/>
<dbReference type="Proteomes" id="UP001172159">
    <property type="component" value="Unassembled WGS sequence"/>
</dbReference>
<evidence type="ECO:0000313" key="3">
    <source>
        <dbReference type="Proteomes" id="UP001172159"/>
    </source>
</evidence>
<sequence length="337" mass="38759">MEWFTSLATTDRATKAALIVHGVALVGTVLLALDQWRAECETKPPQPKPQYITQDTEDALKLSTLDALIGHYNHAIRETSVKIVCDRAVNDKDTIDRLLWGITRPDYDERMKNLRALAVITDPHSLDKLHTWKAYAALVRSLELSLDPDQEVLDSDDWDEYPLRDMTEKLCLMFISQLVNTFDCEKLIKARFVEKWLVKQNWGNTEDERQQNFSGYLRSKNNRLAEIMSGIRQSPAGREALQKCGLFPYPDPEESEPDDDDTHLVERFSVLFPETLDVNSLEPNHRASMLLRSFYTARTSEDQRDRNQRHREAMVLNDGSRPVTSDDIIQRDPESPA</sequence>
<evidence type="ECO:0008006" key="4">
    <source>
        <dbReference type="Google" id="ProtNLM"/>
    </source>
</evidence>
<reference evidence="2" key="1">
    <citation type="submission" date="2023-06" db="EMBL/GenBank/DDBJ databases">
        <title>Genome-scale phylogeny and comparative genomics of the fungal order Sordariales.</title>
        <authorList>
            <consortium name="Lawrence Berkeley National Laboratory"/>
            <person name="Hensen N."/>
            <person name="Bonometti L."/>
            <person name="Westerberg I."/>
            <person name="Brannstrom I.O."/>
            <person name="Guillou S."/>
            <person name="Cros-Aarteil S."/>
            <person name="Calhoun S."/>
            <person name="Haridas S."/>
            <person name="Kuo A."/>
            <person name="Mondo S."/>
            <person name="Pangilinan J."/>
            <person name="Riley R."/>
            <person name="Labutti K."/>
            <person name="Andreopoulos B."/>
            <person name="Lipzen A."/>
            <person name="Chen C."/>
            <person name="Yanf M."/>
            <person name="Daum C."/>
            <person name="Ng V."/>
            <person name="Clum A."/>
            <person name="Steindorff A."/>
            <person name="Ohm R."/>
            <person name="Martin F."/>
            <person name="Silar P."/>
            <person name="Natvig D."/>
            <person name="Lalanne C."/>
            <person name="Gautier V."/>
            <person name="Ament-Velasquez S.L."/>
            <person name="Kruys A."/>
            <person name="Hutchinson M.I."/>
            <person name="Powell A.J."/>
            <person name="Barry K."/>
            <person name="Miller A.N."/>
            <person name="Grigoriev I.V."/>
            <person name="Debuchy R."/>
            <person name="Gladieux P."/>
            <person name="Thoren M.H."/>
            <person name="Johannesson H."/>
        </authorList>
    </citation>
    <scope>NUCLEOTIDE SEQUENCE</scope>
    <source>
        <strain evidence="2">CBS 540.89</strain>
    </source>
</reference>
<gene>
    <name evidence="2" type="ORF">B0T21DRAFT_291945</name>
</gene>
<dbReference type="EMBL" id="JAUKTV010000009">
    <property type="protein sequence ID" value="KAK0729148.1"/>
    <property type="molecule type" value="Genomic_DNA"/>
</dbReference>
<evidence type="ECO:0000256" key="1">
    <source>
        <dbReference type="SAM" id="MobiDB-lite"/>
    </source>
</evidence>
<feature type="compositionally biased region" description="Basic and acidic residues" evidence="1">
    <location>
        <begin position="299"/>
        <end position="313"/>
    </location>
</feature>
<evidence type="ECO:0000313" key="2">
    <source>
        <dbReference type="EMBL" id="KAK0729148.1"/>
    </source>
</evidence>
<name>A0AA40B7L8_9PEZI</name>
<organism evidence="2 3">
    <name type="scientific">Apiosordaria backusii</name>
    <dbReference type="NCBI Taxonomy" id="314023"/>
    <lineage>
        <taxon>Eukaryota</taxon>
        <taxon>Fungi</taxon>
        <taxon>Dikarya</taxon>
        <taxon>Ascomycota</taxon>
        <taxon>Pezizomycotina</taxon>
        <taxon>Sordariomycetes</taxon>
        <taxon>Sordariomycetidae</taxon>
        <taxon>Sordariales</taxon>
        <taxon>Lasiosphaeriaceae</taxon>
        <taxon>Apiosordaria</taxon>
    </lineage>
</organism>
<feature type="compositionally biased region" description="Basic and acidic residues" evidence="1">
    <location>
        <begin position="328"/>
        <end position="337"/>
    </location>
</feature>
<protein>
    <recommendedName>
        <fullName evidence="4">Cytoskeleton-associated protein</fullName>
    </recommendedName>
</protein>
<proteinExistence type="predicted"/>
<keyword evidence="3" id="KW-1185">Reference proteome</keyword>
<accession>A0AA40B7L8</accession>
<comment type="caution">
    <text evidence="2">The sequence shown here is derived from an EMBL/GenBank/DDBJ whole genome shotgun (WGS) entry which is preliminary data.</text>
</comment>
<feature type="region of interest" description="Disordered" evidence="1">
    <location>
        <begin position="299"/>
        <end position="337"/>
    </location>
</feature>